<name>A0A557S7L3_9GAMM</name>
<feature type="region of interest" description="Disordered" evidence="1">
    <location>
        <begin position="23"/>
        <end position="43"/>
    </location>
</feature>
<organism evidence="2 3">
    <name type="scientific">Sedimenticola selenatireducens</name>
    <dbReference type="NCBI Taxonomy" id="191960"/>
    <lineage>
        <taxon>Bacteria</taxon>
        <taxon>Pseudomonadati</taxon>
        <taxon>Pseudomonadota</taxon>
        <taxon>Gammaproteobacteria</taxon>
        <taxon>Chromatiales</taxon>
        <taxon>Sedimenticolaceae</taxon>
        <taxon>Sedimenticola</taxon>
    </lineage>
</organism>
<dbReference type="Proteomes" id="UP000316649">
    <property type="component" value="Unassembled WGS sequence"/>
</dbReference>
<evidence type="ECO:0008006" key="4">
    <source>
        <dbReference type="Google" id="ProtNLM"/>
    </source>
</evidence>
<sequence>MTLDDLTDALFSLESDILEAEKRHRAESVDPWANHPPKAKEPRHLVELKQQREKLLEEIGRTTEGD</sequence>
<evidence type="ECO:0000313" key="3">
    <source>
        <dbReference type="Proteomes" id="UP000316649"/>
    </source>
</evidence>
<keyword evidence="3" id="KW-1185">Reference proteome</keyword>
<evidence type="ECO:0000256" key="1">
    <source>
        <dbReference type="SAM" id="MobiDB-lite"/>
    </source>
</evidence>
<accession>A0A557S7L3</accession>
<gene>
    <name evidence="2" type="ORF">FHP88_11045</name>
</gene>
<evidence type="ECO:0000313" key="2">
    <source>
        <dbReference type="EMBL" id="TVO73420.1"/>
    </source>
</evidence>
<dbReference type="RefSeq" id="WP_144359142.1">
    <property type="nucleotide sequence ID" value="NZ_VMNH01000013.1"/>
</dbReference>
<comment type="caution">
    <text evidence="2">The sequence shown here is derived from an EMBL/GenBank/DDBJ whole genome shotgun (WGS) entry which is preliminary data.</text>
</comment>
<dbReference type="EMBL" id="VMNH01000013">
    <property type="protein sequence ID" value="TVO73420.1"/>
    <property type="molecule type" value="Genomic_DNA"/>
</dbReference>
<dbReference type="AlphaFoldDB" id="A0A557S7L3"/>
<protein>
    <recommendedName>
        <fullName evidence="4">DUF465 domain-containing protein</fullName>
    </recommendedName>
</protein>
<reference evidence="2 3" key="1">
    <citation type="submission" date="2019-07" db="EMBL/GenBank/DDBJ databases">
        <title>The pathways for chlorine oxyanion respiration interact through the shared metabolite chlorate.</title>
        <authorList>
            <person name="Barnum T.P."/>
            <person name="Cheng Y."/>
            <person name="Hill K.A."/>
            <person name="Lucas L.N."/>
            <person name="Carlson H.K."/>
            <person name="Coates J.D."/>
        </authorList>
    </citation>
    <scope>NUCLEOTIDE SEQUENCE [LARGE SCALE GENOMIC DNA]</scope>
    <source>
        <strain evidence="2 3">BK-1</strain>
    </source>
</reference>
<proteinExistence type="predicted"/>